<keyword evidence="1" id="KW-1133">Transmembrane helix</keyword>
<dbReference type="Proteomes" id="UP000700732">
    <property type="component" value="Unassembled WGS sequence"/>
</dbReference>
<feature type="transmembrane region" description="Helical" evidence="1">
    <location>
        <begin position="374"/>
        <end position="390"/>
    </location>
</feature>
<evidence type="ECO:0000313" key="2">
    <source>
        <dbReference type="EMBL" id="MBC3793035.1"/>
    </source>
</evidence>
<evidence type="ECO:0000256" key="1">
    <source>
        <dbReference type="SAM" id="Phobius"/>
    </source>
</evidence>
<protein>
    <submittedName>
        <fullName evidence="2">Uncharacterized protein</fullName>
    </submittedName>
</protein>
<evidence type="ECO:0000313" key="3">
    <source>
        <dbReference type="Proteomes" id="UP000700732"/>
    </source>
</evidence>
<feature type="transmembrane region" description="Helical" evidence="1">
    <location>
        <begin position="350"/>
        <end position="368"/>
    </location>
</feature>
<feature type="transmembrane region" description="Helical" evidence="1">
    <location>
        <begin position="12"/>
        <end position="28"/>
    </location>
</feature>
<name>A0ABR6W8Z7_9BACT</name>
<feature type="transmembrane region" description="Helical" evidence="1">
    <location>
        <begin position="176"/>
        <end position="191"/>
    </location>
</feature>
<reference evidence="2 3" key="1">
    <citation type="submission" date="2019-06" db="EMBL/GenBank/DDBJ databases">
        <title>Spirosoma utsteinense sp. nov. isolated from Antarctic ice-free soils.</title>
        <authorList>
            <person name="Tahon G."/>
        </authorList>
    </citation>
    <scope>NUCLEOTIDE SEQUENCE [LARGE SCALE GENOMIC DNA]</scope>
    <source>
        <strain evidence="2 3">LMG 31447</strain>
    </source>
</reference>
<feature type="transmembrane region" description="Helical" evidence="1">
    <location>
        <begin position="151"/>
        <end position="169"/>
    </location>
</feature>
<sequence length="413" mass="48382">MNENKTFNRHAFYLLLFAVIHDMYYVFFNNPGGFSFNKVIFFAAFFYFLNIQNKKFLFQNIKGYNRFILFSFLLFCLISFSRGIFTSIVENRIQNSLNPVFSLSVIVPFALFISFHPKFSFDIIIKISLLFIRIGILLLPAVFLFERGYVIPRYFIEFSFFMLIFLKIVDKKSERFWIILGCILYGFIGIYSDNRSIVLRLILQTSFLFMFTYGEQLFKTRILQKFVTFLCIVLPIIFYSYYGSFFQKESLSFGSKEVSNEDTRTYMYVEVIGDLRKTGNMLMGKGTLGRYYSEWFYTQKGVDDVVDFYDRSIVEVGILSYLLRGGLVLSVLFILVIFSASVTNLSSPDIVARGIAYILLNHLLLSFIENIPKFYAYDIAIWIMVGYNIRSKLIKPQKINTPVMEKAHVLQTY</sequence>
<feature type="transmembrane region" description="Helical" evidence="1">
    <location>
        <begin position="34"/>
        <end position="51"/>
    </location>
</feature>
<feature type="transmembrane region" description="Helical" evidence="1">
    <location>
        <begin position="197"/>
        <end position="214"/>
    </location>
</feature>
<feature type="transmembrane region" description="Helical" evidence="1">
    <location>
        <begin position="318"/>
        <end position="338"/>
    </location>
</feature>
<dbReference type="EMBL" id="VFIA01000022">
    <property type="protein sequence ID" value="MBC3793035.1"/>
    <property type="molecule type" value="Genomic_DNA"/>
</dbReference>
<proteinExistence type="predicted"/>
<dbReference type="RefSeq" id="WP_186738825.1">
    <property type="nucleotide sequence ID" value="NZ_VFIA01000022.1"/>
</dbReference>
<feature type="transmembrane region" description="Helical" evidence="1">
    <location>
        <begin position="63"/>
        <end position="85"/>
    </location>
</feature>
<accession>A0ABR6W8Z7</accession>
<keyword evidence="1" id="KW-0472">Membrane</keyword>
<feature type="transmembrane region" description="Helical" evidence="1">
    <location>
        <begin position="226"/>
        <end position="242"/>
    </location>
</feature>
<organism evidence="2 3">
    <name type="scientific">Spirosoma utsteinense</name>
    <dbReference type="NCBI Taxonomy" id="2585773"/>
    <lineage>
        <taxon>Bacteria</taxon>
        <taxon>Pseudomonadati</taxon>
        <taxon>Bacteroidota</taxon>
        <taxon>Cytophagia</taxon>
        <taxon>Cytophagales</taxon>
        <taxon>Cytophagaceae</taxon>
        <taxon>Spirosoma</taxon>
    </lineage>
</organism>
<gene>
    <name evidence="2" type="ORF">FH603_3551</name>
</gene>
<feature type="transmembrane region" description="Helical" evidence="1">
    <location>
        <begin position="97"/>
        <end position="115"/>
    </location>
</feature>
<keyword evidence="3" id="KW-1185">Reference proteome</keyword>
<keyword evidence="1" id="KW-0812">Transmembrane</keyword>
<feature type="transmembrane region" description="Helical" evidence="1">
    <location>
        <begin position="127"/>
        <end position="145"/>
    </location>
</feature>
<comment type="caution">
    <text evidence="2">The sequence shown here is derived from an EMBL/GenBank/DDBJ whole genome shotgun (WGS) entry which is preliminary data.</text>
</comment>